<keyword evidence="5" id="KW-0560">Oxidoreductase</keyword>
<keyword evidence="3" id="KW-0479">Metal-binding</keyword>
<accession>A0AAI9EAA5</accession>
<dbReference type="InterPro" id="IPR039390">
    <property type="entry name" value="1_2-HQD/HQD"/>
</dbReference>
<comment type="caution">
    <text evidence="10">The sequence shown here is derived from an EMBL/GenBank/DDBJ whole genome shotgun (WGS) entry which is preliminary data.</text>
</comment>
<evidence type="ECO:0000256" key="7">
    <source>
        <dbReference type="SAM" id="MobiDB-lite"/>
    </source>
</evidence>
<sequence length="318" mass="35303">MNGIQPNGHHDAPPPPPSNKGLGKEYTENVIRSMGPKTDERLRTVMASLIRHVHDFAREVDLTVDEWMAGVQMINWAGQMSDHKRNEGQLLCDVIGLESLVDDITYRKAAEATDSATASAILGPFWRQDTPMREFGSTITFDTPSDGQVAYVHGTVTDATTGKPLSDAVVDVWQASTNGLYEQQDDKQVDHNLRGKFLTNPQGEYAFYCLRPTPYPVPSDGPAGKLLDLMDRHPYRPAHIHFIVSKEGHKPITTQIFDSQSKYLEDDSVFAVKDDLVVKFEPREGDAQAEWELQYDIALAAESEKGVSNHSSAIPAQL</sequence>
<dbReference type="Gene3D" id="2.60.130.10">
    <property type="entry name" value="Aromatic compound dioxygenase"/>
    <property type="match status" value="1"/>
</dbReference>
<reference evidence="10" key="1">
    <citation type="submission" date="2023-11" db="EMBL/GenBank/DDBJ databases">
        <authorList>
            <person name="Alioto T."/>
            <person name="Alioto T."/>
            <person name="Gomez Garrido J."/>
        </authorList>
    </citation>
    <scope>NUCLEOTIDE SEQUENCE</scope>
</reference>
<evidence type="ECO:0000259" key="9">
    <source>
        <dbReference type="Pfam" id="PF04444"/>
    </source>
</evidence>
<comment type="cofactor">
    <cofactor evidence="1">
        <name>Fe(3+)</name>
        <dbReference type="ChEBI" id="CHEBI:29034"/>
    </cofactor>
</comment>
<feature type="region of interest" description="Disordered" evidence="7">
    <location>
        <begin position="1"/>
        <end position="24"/>
    </location>
</feature>
<dbReference type="EMBL" id="CAVMBE010000022">
    <property type="protein sequence ID" value="CAK4002865.1"/>
    <property type="molecule type" value="Genomic_DNA"/>
</dbReference>
<dbReference type="GO" id="GO:0018576">
    <property type="term" value="F:catechol 1,2-dioxygenase activity"/>
    <property type="evidence" value="ECO:0007669"/>
    <property type="project" value="InterPro"/>
</dbReference>
<dbReference type="Pfam" id="PF04444">
    <property type="entry name" value="Dioxygenase_N"/>
    <property type="match status" value="1"/>
</dbReference>
<dbReference type="InterPro" id="IPR015889">
    <property type="entry name" value="Intradiol_dOase_core"/>
</dbReference>
<comment type="similarity">
    <text evidence="2">Belongs to the intradiol ring-cleavage dioxygenase family.</text>
</comment>
<evidence type="ECO:0000256" key="6">
    <source>
        <dbReference type="ARBA" id="ARBA00023004"/>
    </source>
</evidence>
<dbReference type="SUPFAM" id="SSF49482">
    <property type="entry name" value="Aromatic compound dioxygenase"/>
    <property type="match status" value="1"/>
</dbReference>
<dbReference type="GO" id="GO:0009712">
    <property type="term" value="P:catechol-containing compound metabolic process"/>
    <property type="evidence" value="ECO:0007669"/>
    <property type="project" value="InterPro"/>
</dbReference>
<evidence type="ECO:0000256" key="4">
    <source>
        <dbReference type="ARBA" id="ARBA00022964"/>
    </source>
</evidence>
<feature type="domain" description="Intradiol ring-cleavage dioxygenases" evidence="8">
    <location>
        <begin position="123"/>
        <end position="300"/>
    </location>
</feature>
<evidence type="ECO:0000313" key="11">
    <source>
        <dbReference type="Proteomes" id="UP001296104"/>
    </source>
</evidence>
<proteinExistence type="inferred from homology"/>
<organism evidence="10 11">
    <name type="scientific">Lecanosticta acicola</name>
    <dbReference type="NCBI Taxonomy" id="111012"/>
    <lineage>
        <taxon>Eukaryota</taxon>
        <taxon>Fungi</taxon>
        <taxon>Dikarya</taxon>
        <taxon>Ascomycota</taxon>
        <taxon>Pezizomycotina</taxon>
        <taxon>Dothideomycetes</taxon>
        <taxon>Dothideomycetidae</taxon>
        <taxon>Mycosphaerellales</taxon>
        <taxon>Mycosphaerellaceae</taxon>
        <taxon>Lecanosticta</taxon>
    </lineage>
</organism>
<evidence type="ECO:0000259" key="8">
    <source>
        <dbReference type="Pfam" id="PF00775"/>
    </source>
</evidence>
<dbReference type="Proteomes" id="UP001296104">
    <property type="component" value="Unassembled WGS sequence"/>
</dbReference>
<evidence type="ECO:0000313" key="10">
    <source>
        <dbReference type="EMBL" id="CAK4002865.1"/>
    </source>
</evidence>
<name>A0AAI9EAA5_9PEZI</name>
<dbReference type="PANTHER" id="PTHR33711">
    <property type="entry name" value="DIOXYGENASE, PUTATIVE (AFU_ORTHOLOGUE AFUA_2G02910)-RELATED"/>
    <property type="match status" value="1"/>
</dbReference>
<evidence type="ECO:0000256" key="5">
    <source>
        <dbReference type="ARBA" id="ARBA00023002"/>
    </source>
</evidence>
<dbReference type="InterPro" id="IPR050770">
    <property type="entry name" value="Intradiol_RC_Dioxygenase"/>
</dbReference>
<evidence type="ECO:0000256" key="1">
    <source>
        <dbReference type="ARBA" id="ARBA00001965"/>
    </source>
</evidence>
<evidence type="ECO:0000256" key="3">
    <source>
        <dbReference type="ARBA" id="ARBA00022723"/>
    </source>
</evidence>
<keyword evidence="11" id="KW-1185">Reference proteome</keyword>
<dbReference type="PANTHER" id="PTHR33711:SF7">
    <property type="entry name" value="INTRADIOL RING-CLEAVAGE DIOXYGENASES DOMAIN-CONTAINING PROTEIN-RELATED"/>
    <property type="match status" value="1"/>
</dbReference>
<dbReference type="InterPro" id="IPR000627">
    <property type="entry name" value="Intradiol_dOase_C"/>
</dbReference>
<dbReference type="AlphaFoldDB" id="A0AAI9EAA5"/>
<dbReference type="CDD" id="cd03461">
    <property type="entry name" value="1_2-HQD"/>
    <property type="match status" value="1"/>
</dbReference>
<protein>
    <submittedName>
        <fullName evidence="10">Catechol 1,2-dioxygenase</fullName>
    </submittedName>
</protein>
<feature type="domain" description="Catechol dioxygenase N-terminal" evidence="9">
    <location>
        <begin position="39"/>
        <end position="113"/>
    </location>
</feature>
<evidence type="ECO:0000256" key="2">
    <source>
        <dbReference type="ARBA" id="ARBA00007825"/>
    </source>
</evidence>
<gene>
    <name evidence="10" type="ORF">LECACI_7A004220</name>
</gene>
<dbReference type="InterPro" id="IPR007535">
    <property type="entry name" value="Catechol_dOase_N"/>
</dbReference>
<keyword evidence="6" id="KW-0408">Iron</keyword>
<dbReference type="Pfam" id="PF00775">
    <property type="entry name" value="Dioxygenase_C"/>
    <property type="match status" value="1"/>
</dbReference>
<dbReference type="GO" id="GO:0008199">
    <property type="term" value="F:ferric iron binding"/>
    <property type="evidence" value="ECO:0007669"/>
    <property type="project" value="InterPro"/>
</dbReference>
<keyword evidence="4" id="KW-0223">Dioxygenase</keyword>